<dbReference type="EMBL" id="JBCGBO010000024">
    <property type="protein sequence ID" value="KAK9180683.1"/>
    <property type="molecule type" value="Genomic_DNA"/>
</dbReference>
<evidence type="ECO:0000313" key="2">
    <source>
        <dbReference type="EMBL" id="KAK9180683.1"/>
    </source>
</evidence>
<dbReference type="Proteomes" id="UP001428341">
    <property type="component" value="Unassembled WGS sequence"/>
</dbReference>
<keyword evidence="3" id="KW-1185">Reference proteome</keyword>
<sequence>MGSETLTNIMMERGQKNLGNCEEQLKVFDGNLEQKHHIKNSEKRVLAWKNLECKIKSQELACKLKDILVNKARVYKESLSQLGDRKRVVGISSVDLSSTSKSGQNHAFPAVARQRSTAVDRGRRPFEGSPVVDDLSKVVQRQSNDFGDN</sequence>
<evidence type="ECO:0000313" key="3">
    <source>
        <dbReference type="Proteomes" id="UP001428341"/>
    </source>
</evidence>
<name>A0AAP0LLT4_9ROSI</name>
<proteinExistence type="predicted"/>
<evidence type="ECO:0000256" key="1">
    <source>
        <dbReference type="SAM" id="MobiDB-lite"/>
    </source>
</evidence>
<dbReference type="AlphaFoldDB" id="A0AAP0LLT4"/>
<dbReference type="PANTHER" id="PTHR37228:SF1">
    <property type="entry name" value="RIBOSOMAL PROTEIN S21 FAMILY PROTEIN"/>
    <property type="match status" value="1"/>
</dbReference>
<reference evidence="2 3" key="1">
    <citation type="submission" date="2024-05" db="EMBL/GenBank/DDBJ databases">
        <title>Haplotype-resolved chromosome-level genome assembly of Huyou (Citrus changshanensis).</title>
        <authorList>
            <person name="Miao C."/>
            <person name="Chen W."/>
            <person name="Wu Y."/>
            <person name="Wang L."/>
            <person name="Zhao S."/>
            <person name="Grierson D."/>
            <person name="Xu C."/>
            <person name="Chen K."/>
        </authorList>
    </citation>
    <scope>NUCLEOTIDE SEQUENCE [LARGE SCALE GENOMIC DNA]</scope>
    <source>
        <strain evidence="2">01-14</strain>
        <tissue evidence="2">Leaf</tissue>
    </source>
</reference>
<protein>
    <submittedName>
        <fullName evidence="2">Uncharacterized protein</fullName>
    </submittedName>
</protein>
<comment type="caution">
    <text evidence="2">The sequence shown here is derived from an EMBL/GenBank/DDBJ whole genome shotgun (WGS) entry which is preliminary data.</text>
</comment>
<gene>
    <name evidence="2" type="ORF">WN944_023817</name>
</gene>
<organism evidence="2 3">
    <name type="scientific">Citrus x changshan-huyou</name>
    <dbReference type="NCBI Taxonomy" id="2935761"/>
    <lineage>
        <taxon>Eukaryota</taxon>
        <taxon>Viridiplantae</taxon>
        <taxon>Streptophyta</taxon>
        <taxon>Embryophyta</taxon>
        <taxon>Tracheophyta</taxon>
        <taxon>Spermatophyta</taxon>
        <taxon>Magnoliopsida</taxon>
        <taxon>eudicotyledons</taxon>
        <taxon>Gunneridae</taxon>
        <taxon>Pentapetalae</taxon>
        <taxon>rosids</taxon>
        <taxon>malvids</taxon>
        <taxon>Sapindales</taxon>
        <taxon>Rutaceae</taxon>
        <taxon>Aurantioideae</taxon>
        <taxon>Citrus</taxon>
    </lineage>
</organism>
<accession>A0AAP0LLT4</accession>
<feature type="compositionally biased region" description="Polar residues" evidence="1">
    <location>
        <begin position="95"/>
        <end position="105"/>
    </location>
</feature>
<feature type="region of interest" description="Disordered" evidence="1">
    <location>
        <begin position="95"/>
        <end position="134"/>
    </location>
</feature>
<dbReference type="PANTHER" id="PTHR37228">
    <property type="entry name" value="RIBOSOMAL PROTEIN S21 FAMILY PROTEIN"/>
    <property type="match status" value="1"/>
</dbReference>